<keyword evidence="2" id="KW-1185">Reference proteome</keyword>
<protein>
    <submittedName>
        <fullName evidence="1">Uncharacterized protein</fullName>
    </submittedName>
</protein>
<evidence type="ECO:0000313" key="2">
    <source>
        <dbReference type="Proteomes" id="UP000759131"/>
    </source>
</evidence>
<accession>A0A7R9KI53</accession>
<dbReference type="EMBL" id="CAJPIZ010001045">
    <property type="protein sequence ID" value="CAG2102778.1"/>
    <property type="molecule type" value="Genomic_DNA"/>
</dbReference>
<gene>
    <name evidence="1" type="ORF">OSB1V03_LOCUS2811</name>
</gene>
<reference evidence="1" key="1">
    <citation type="submission" date="2020-11" db="EMBL/GenBank/DDBJ databases">
        <authorList>
            <person name="Tran Van P."/>
        </authorList>
    </citation>
    <scope>NUCLEOTIDE SEQUENCE</scope>
</reference>
<proteinExistence type="predicted"/>
<evidence type="ECO:0000313" key="1">
    <source>
        <dbReference type="EMBL" id="CAD7622348.1"/>
    </source>
</evidence>
<dbReference type="AlphaFoldDB" id="A0A7R9KI53"/>
<dbReference type="OrthoDB" id="10684196at2759"/>
<organism evidence="1">
    <name type="scientific">Medioppia subpectinata</name>
    <dbReference type="NCBI Taxonomy" id="1979941"/>
    <lineage>
        <taxon>Eukaryota</taxon>
        <taxon>Metazoa</taxon>
        <taxon>Ecdysozoa</taxon>
        <taxon>Arthropoda</taxon>
        <taxon>Chelicerata</taxon>
        <taxon>Arachnida</taxon>
        <taxon>Acari</taxon>
        <taxon>Acariformes</taxon>
        <taxon>Sarcoptiformes</taxon>
        <taxon>Oribatida</taxon>
        <taxon>Brachypylina</taxon>
        <taxon>Oppioidea</taxon>
        <taxon>Oppiidae</taxon>
        <taxon>Medioppia</taxon>
    </lineage>
</organism>
<sequence length="154" mass="17291">MVPHVQKLDASLNQFNLTATGFGKLHLYLMHEYNSDTQLTSDQKITDIIMCNSNDNTLKYNINVNEFTIPTGVQLASKQTFNVYMTDNNDVVVMNNKDLNQMCYKFNAYLTRFGLGSGLKFGSRDRVGFGSSLFGFGLGRVEEFVDISVTNMGN</sequence>
<dbReference type="EMBL" id="OC855620">
    <property type="protein sequence ID" value="CAD7622348.1"/>
    <property type="molecule type" value="Genomic_DNA"/>
</dbReference>
<dbReference type="Proteomes" id="UP000759131">
    <property type="component" value="Unassembled WGS sequence"/>
</dbReference>
<name>A0A7R9KI53_9ACAR</name>